<dbReference type="NCBIfam" id="TIGR04366">
    <property type="entry name" value="cupin_WbuC"/>
    <property type="match status" value="1"/>
</dbReference>
<organism evidence="2 4">
    <name type="scientific">Bacteroides finegoldii</name>
    <dbReference type="NCBI Taxonomy" id="338188"/>
    <lineage>
        <taxon>Bacteria</taxon>
        <taxon>Pseudomonadati</taxon>
        <taxon>Bacteroidota</taxon>
        <taxon>Bacteroidia</taxon>
        <taxon>Bacteroidales</taxon>
        <taxon>Bacteroidaceae</taxon>
        <taxon>Bacteroides</taxon>
    </lineage>
</organism>
<accession>A0A1Q6H716</accession>
<dbReference type="InterPro" id="IPR046058">
    <property type="entry name" value="WbuC_cupin"/>
</dbReference>
<evidence type="ECO:0000313" key="4">
    <source>
        <dbReference type="Proteomes" id="UP000421791"/>
    </source>
</evidence>
<proteinExistence type="predicted"/>
<dbReference type="InterPro" id="IPR011051">
    <property type="entry name" value="RmlC_Cupin_sf"/>
</dbReference>
<evidence type="ECO:0000259" key="1">
    <source>
        <dbReference type="Pfam" id="PF19480"/>
    </source>
</evidence>
<gene>
    <name evidence="3" type="ORF">F2Z09_11155</name>
    <name evidence="2" type="ORF">F2Z22_12145</name>
</gene>
<dbReference type="GeneID" id="92987787"/>
<dbReference type="InterPro" id="IPR027565">
    <property type="entry name" value="Cupin_WbuC"/>
</dbReference>
<dbReference type="EMBL" id="VWAG01000017">
    <property type="protein sequence ID" value="KAA5257174.1"/>
    <property type="molecule type" value="Genomic_DNA"/>
</dbReference>
<feature type="domain" description="Cupin fold metalloprotein WbuC cupin" evidence="1">
    <location>
        <begin position="3"/>
        <end position="84"/>
    </location>
</feature>
<evidence type="ECO:0000313" key="5">
    <source>
        <dbReference type="Proteomes" id="UP000440198"/>
    </source>
</evidence>
<reference evidence="4 5" key="1">
    <citation type="journal article" date="2019" name="Nat. Med.">
        <title>A library of human gut bacterial isolates paired with longitudinal multiomics data enables mechanistic microbiome research.</title>
        <authorList>
            <person name="Poyet M."/>
            <person name="Groussin M."/>
            <person name="Gibbons S.M."/>
            <person name="Avila-Pacheco J."/>
            <person name="Jiang X."/>
            <person name="Kearney S.M."/>
            <person name="Perrotta A.R."/>
            <person name="Berdy B."/>
            <person name="Zhao S."/>
            <person name="Lieberman T.D."/>
            <person name="Swanson P.K."/>
            <person name="Smith M."/>
            <person name="Roesemann S."/>
            <person name="Alexander J.E."/>
            <person name="Rich S.A."/>
            <person name="Livny J."/>
            <person name="Vlamakis H."/>
            <person name="Clish C."/>
            <person name="Bullock K."/>
            <person name="Deik A."/>
            <person name="Scott J."/>
            <person name="Pierce K.A."/>
            <person name="Xavier R.J."/>
            <person name="Alm E.J."/>
        </authorList>
    </citation>
    <scope>NUCLEOTIDE SEQUENCE [LARGE SCALE GENOMIC DNA]</scope>
    <source>
        <strain evidence="3 5">BIOML-A2</strain>
        <strain evidence="2 4">BIOML-A6</strain>
    </source>
</reference>
<dbReference type="SUPFAM" id="SSF51182">
    <property type="entry name" value="RmlC-like cupins"/>
    <property type="match status" value="1"/>
</dbReference>
<dbReference type="Gene3D" id="2.60.120.10">
    <property type="entry name" value="Jelly Rolls"/>
    <property type="match status" value="1"/>
</dbReference>
<comment type="caution">
    <text evidence="2">The sequence shown here is derived from an EMBL/GenBank/DDBJ whole genome shotgun (WGS) entry which is preliminary data.</text>
</comment>
<dbReference type="AlphaFoldDB" id="A0A1Q6H716"/>
<name>A0A1Q6H716_9BACE</name>
<protein>
    <submittedName>
        <fullName evidence="2">Cupin fold metalloprotein, WbuC family</fullName>
    </submittedName>
</protein>
<dbReference type="InterPro" id="IPR014710">
    <property type="entry name" value="RmlC-like_jellyroll"/>
</dbReference>
<dbReference type="Proteomes" id="UP000421791">
    <property type="component" value="Unassembled WGS sequence"/>
</dbReference>
<dbReference type="Pfam" id="PF19480">
    <property type="entry name" value="DUF6016"/>
    <property type="match status" value="1"/>
</dbReference>
<evidence type="ECO:0000313" key="3">
    <source>
        <dbReference type="EMBL" id="KAA5257174.1"/>
    </source>
</evidence>
<dbReference type="Proteomes" id="UP000440198">
    <property type="component" value="Unassembled WGS sequence"/>
</dbReference>
<dbReference type="EMBL" id="VWAK01000018">
    <property type="protein sequence ID" value="KAA5229871.1"/>
    <property type="molecule type" value="Genomic_DNA"/>
</dbReference>
<sequence length="131" mass="14896">MEINDKLLDELLAQAGTNERRRINLDLRNGEGDTSQRMLNALLPGTHVPIHRHTKTIETVILLRGHITELFYDEKGVECARHELNPASGIYGVQVPAGMWHTLIVHEPSVIIEMKDGAYVPITMDDIWQYE</sequence>
<dbReference type="RefSeq" id="WP_007755406.1">
    <property type="nucleotide sequence ID" value="NZ_CATXTD010000005.1"/>
</dbReference>
<keyword evidence="5" id="KW-1185">Reference proteome</keyword>
<evidence type="ECO:0000313" key="2">
    <source>
        <dbReference type="EMBL" id="KAA5229871.1"/>
    </source>
</evidence>